<sequence length="192" mass="20538">MVSALASAGAEKRSRVASSKLPAIVAHLATGLPSVTYTSRSLRAPALLLVIVGKEGSNPERPSTGSSCSWPESRAREKQCPHSGLPLLVDGCSVDTLVALPRPRAASVCFASGRTREPGFEDGGSELTGPAERFRAPGEGGCRESARRRMSGVRGRHALALPMEARIRRVLKPPTPSKWTFWHRSYVRGLAN</sequence>
<name>A0AC60Q3M4_IXOPE</name>
<accession>A0AC60Q3M4</accession>
<dbReference type="EMBL" id="JABSTQ010009539">
    <property type="protein sequence ID" value="KAG0428319.1"/>
    <property type="molecule type" value="Genomic_DNA"/>
</dbReference>
<organism evidence="1 2">
    <name type="scientific">Ixodes persulcatus</name>
    <name type="common">Taiga tick</name>
    <dbReference type="NCBI Taxonomy" id="34615"/>
    <lineage>
        <taxon>Eukaryota</taxon>
        <taxon>Metazoa</taxon>
        <taxon>Ecdysozoa</taxon>
        <taxon>Arthropoda</taxon>
        <taxon>Chelicerata</taxon>
        <taxon>Arachnida</taxon>
        <taxon>Acari</taxon>
        <taxon>Parasitiformes</taxon>
        <taxon>Ixodida</taxon>
        <taxon>Ixodoidea</taxon>
        <taxon>Ixodidae</taxon>
        <taxon>Ixodinae</taxon>
        <taxon>Ixodes</taxon>
    </lineage>
</organism>
<protein>
    <submittedName>
        <fullName evidence="1">Uncharacterized protein</fullName>
    </submittedName>
</protein>
<evidence type="ECO:0000313" key="1">
    <source>
        <dbReference type="EMBL" id="KAG0428319.1"/>
    </source>
</evidence>
<proteinExistence type="predicted"/>
<evidence type="ECO:0000313" key="2">
    <source>
        <dbReference type="Proteomes" id="UP000805193"/>
    </source>
</evidence>
<dbReference type="Proteomes" id="UP000805193">
    <property type="component" value="Unassembled WGS sequence"/>
</dbReference>
<keyword evidence="2" id="KW-1185">Reference proteome</keyword>
<gene>
    <name evidence="1" type="ORF">HPB47_024693</name>
</gene>
<reference evidence="1 2" key="1">
    <citation type="journal article" date="2020" name="Cell">
        <title>Large-Scale Comparative Analyses of Tick Genomes Elucidate Their Genetic Diversity and Vector Capacities.</title>
        <authorList>
            <consortium name="Tick Genome and Microbiome Consortium (TIGMIC)"/>
            <person name="Jia N."/>
            <person name="Wang J."/>
            <person name="Shi W."/>
            <person name="Du L."/>
            <person name="Sun Y."/>
            <person name="Zhan W."/>
            <person name="Jiang J.F."/>
            <person name="Wang Q."/>
            <person name="Zhang B."/>
            <person name="Ji P."/>
            <person name="Bell-Sakyi L."/>
            <person name="Cui X.M."/>
            <person name="Yuan T.T."/>
            <person name="Jiang B.G."/>
            <person name="Yang W.F."/>
            <person name="Lam T.T."/>
            <person name="Chang Q.C."/>
            <person name="Ding S.J."/>
            <person name="Wang X.J."/>
            <person name="Zhu J.G."/>
            <person name="Ruan X.D."/>
            <person name="Zhao L."/>
            <person name="Wei J.T."/>
            <person name="Ye R.Z."/>
            <person name="Que T.C."/>
            <person name="Du C.H."/>
            <person name="Zhou Y.H."/>
            <person name="Cheng J.X."/>
            <person name="Dai P.F."/>
            <person name="Guo W.B."/>
            <person name="Han X.H."/>
            <person name="Huang E.J."/>
            <person name="Li L.F."/>
            <person name="Wei W."/>
            <person name="Gao Y.C."/>
            <person name="Liu J.Z."/>
            <person name="Shao H.Z."/>
            <person name="Wang X."/>
            <person name="Wang C.C."/>
            <person name="Yang T.C."/>
            <person name="Huo Q.B."/>
            <person name="Li W."/>
            <person name="Chen H.Y."/>
            <person name="Chen S.E."/>
            <person name="Zhou L.G."/>
            <person name="Ni X.B."/>
            <person name="Tian J.H."/>
            <person name="Sheng Y."/>
            <person name="Liu T."/>
            <person name="Pan Y.S."/>
            <person name="Xia L.Y."/>
            <person name="Li J."/>
            <person name="Zhao F."/>
            <person name="Cao W.C."/>
        </authorList>
    </citation>
    <scope>NUCLEOTIDE SEQUENCE [LARGE SCALE GENOMIC DNA]</scope>
    <source>
        <strain evidence="1">Iper-2018</strain>
    </source>
</reference>
<feature type="non-terminal residue" evidence="1">
    <location>
        <position position="192"/>
    </location>
</feature>
<comment type="caution">
    <text evidence="1">The sequence shown here is derived from an EMBL/GenBank/DDBJ whole genome shotgun (WGS) entry which is preliminary data.</text>
</comment>